<sequence>MSELMAAWRAKKAQEEADLHERLRAAVLTRQVEIYTDQRMLDFQGSPVHNSWDHIVPLMALMLLALAILLATGVAIGIVAMTIGALIHLLGIKYFIAWRIRARTTLYVLQSAAHWNQIWTMGGMAILFRGGAEPPCYAPRGDWRKFVRRTLYDFTHPAPAEIPEGDPEPEILPP</sequence>
<comment type="caution">
    <text evidence="2">The sequence shown here is derived from an EMBL/GenBank/DDBJ whole genome shotgun (WGS) entry which is preliminary data.</text>
</comment>
<keyword evidence="3" id="KW-1185">Reference proteome</keyword>
<keyword evidence="1" id="KW-1133">Transmembrane helix</keyword>
<name>A0A178MG81_9PROT</name>
<evidence type="ECO:0000256" key="1">
    <source>
        <dbReference type="SAM" id="Phobius"/>
    </source>
</evidence>
<gene>
    <name evidence="2" type="ORF">A6A05_15815</name>
</gene>
<keyword evidence="1" id="KW-0472">Membrane</keyword>
<evidence type="ECO:0000313" key="2">
    <source>
        <dbReference type="EMBL" id="OAN47157.1"/>
    </source>
</evidence>
<evidence type="ECO:0000313" key="3">
    <source>
        <dbReference type="Proteomes" id="UP000078543"/>
    </source>
</evidence>
<proteinExistence type="predicted"/>
<accession>A0A178MG81</accession>
<dbReference type="STRING" id="1437059.A6A05_15815"/>
<dbReference type="EMBL" id="LWQU01000168">
    <property type="protein sequence ID" value="OAN47157.1"/>
    <property type="molecule type" value="Genomic_DNA"/>
</dbReference>
<dbReference type="AlphaFoldDB" id="A0A178MG81"/>
<protein>
    <submittedName>
        <fullName evidence="2">Uncharacterized protein</fullName>
    </submittedName>
</protein>
<dbReference type="Proteomes" id="UP000078543">
    <property type="component" value="Unassembled WGS sequence"/>
</dbReference>
<dbReference type="RefSeq" id="WP_068503516.1">
    <property type="nucleotide sequence ID" value="NZ_LWQU01000168.1"/>
</dbReference>
<reference evidence="2 3" key="1">
    <citation type="submission" date="2016-04" db="EMBL/GenBank/DDBJ databases">
        <title>Draft genome sequence of freshwater magnetotactic bacteria Magnetospirillum marisnigri SP-1 and Magnetospirillum moscoviense BB-1.</title>
        <authorList>
            <person name="Koziaeva V."/>
            <person name="Dziuba M.V."/>
            <person name="Ivanov T.M."/>
            <person name="Kuznetsov B."/>
            <person name="Grouzdev D.S."/>
        </authorList>
    </citation>
    <scope>NUCLEOTIDE SEQUENCE [LARGE SCALE GENOMIC DNA]</scope>
    <source>
        <strain evidence="2 3">BB-1</strain>
    </source>
</reference>
<dbReference type="OrthoDB" id="7349370at2"/>
<keyword evidence="1" id="KW-0812">Transmembrane</keyword>
<feature type="transmembrane region" description="Helical" evidence="1">
    <location>
        <begin position="58"/>
        <end position="91"/>
    </location>
</feature>
<organism evidence="2 3">
    <name type="scientific">Magnetospirillum moscoviense</name>
    <dbReference type="NCBI Taxonomy" id="1437059"/>
    <lineage>
        <taxon>Bacteria</taxon>
        <taxon>Pseudomonadati</taxon>
        <taxon>Pseudomonadota</taxon>
        <taxon>Alphaproteobacteria</taxon>
        <taxon>Rhodospirillales</taxon>
        <taxon>Rhodospirillaceae</taxon>
        <taxon>Magnetospirillum</taxon>
    </lineage>
</organism>